<gene>
    <name evidence="1" type="ORF">EV691_1352</name>
</gene>
<dbReference type="EMBL" id="SMMU01000035">
    <property type="protein sequence ID" value="TCL22053.1"/>
    <property type="molecule type" value="Genomic_DNA"/>
</dbReference>
<dbReference type="AlphaFoldDB" id="A0A4R1P688"/>
<reference evidence="1 2" key="1">
    <citation type="submission" date="2019-03" db="EMBL/GenBank/DDBJ databases">
        <title>Genomic Encyclopedia of Type Strains, Phase IV (KMG-IV): sequencing the most valuable type-strain genomes for metagenomic binning, comparative biology and taxonomic classification.</title>
        <authorList>
            <person name="Goeker M."/>
        </authorList>
    </citation>
    <scope>NUCLEOTIDE SEQUENCE [LARGE SCALE GENOMIC DNA]</scope>
    <source>
        <strain evidence="1 2">DSM 2286</strain>
    </source>
</reference>
<protein>
    <submittedName>
        <fullName evidence="1">Uncharacterized protein</fullName>
    </submittedName>
</protein>
<name>A0A4R1P688_9GAMM</name>
<comment type="caution">
    <text evidence="1">The sequence shown here is derived from an EMBL/GenBank/DDBJ whole genome shotgun (WGS) entry which is preliminary data.</text>
</comment>
<evidence type="ECO:0000313" key="1">
    <source>
        <dbReference type="EMBL" id="TCL22053.1"/>
    </source>
</evidence>
<dbReference type="PROSITE" id="PS51257">
    <property type="entry name" value="PROKAR_LIPOPROTEIN"/>
    <property type="match status" value="1"/>
</dbReference>
<organism evidence="1 2">
    <name type="scientific">Azotobacter chroococcum</name>
    <dbReference type="NCBI Taxonomy" id="353"/>
    <lineage>
        <taxon>Bacteria</taxon>
        <taxon>Pseudomonadati</taxon>
        <taxon>Pseudomonadota</taxon>
        <taxon>Gammaproteobacteria</taxon>
        <taxon>Pseudomonadales</taxon>
        <taxon>Pseudomonadaceae</taxon>
        <taxon>Azotobacter</taxon>
    </lineage>
</organism>
<accession>A0A4R1P688</accession>
<evidence type="ECO:0000313" key="2">
    <source>
        <dbReference type="Proteomes" id="UP000295169"/>
    </source>
</evidence>
<dbReference type="Proteomes" id="UP000295169">
    <property type="component" value="Unassembled WGS sequence"/>
</dbReference>
<dbReference type="RefSeq" id="WP_131299519.1">
    <property type="nucleotide sequence ID" value="NZ_JBHLST010000030.1"/>
</dbReference>
<proteinExistence type="predicted"/>
<sequence length="136" mass="14761">MLIKSVLSATVIAMLGGCVSDQATMDELSRFNGVPLEQFVIANGAPGNSYKLADGDTIYYWSSSKSVYVPGSSVTNFSGSQAYTQQVSGGDINTECQLDLLTDPQGVIRKVTMRKNTIGYWTSSACHEYVRSHDEM</sequence>